<dbReference type="RefSeq" id="WP_344885943.1">
    <property type="nucleotide sequence ID" value="NZ_BAAAZP010000106.1"/>
</dbReference>
<gene>
    <name evidence="1" type="ORF">GCM10022224_061050</name>
</gene>
<evidence type="ECO:0000313" key="1">
    <source>
        <dbReference type="EMBL" id="GAA3687653.1"/>
    </source>
</evidence>
<comment type="caution">
    <text evidence="1">The sequence shown here is derived from an EMBL/GenBank/DDBJ whole genome shotgun (WGS) entry which is preliminary data.</text>
</comment>
<dbReference type="Gene3D" id="2.60.40.20">
    <property type="entry name" value="Alpha-amylase inhibitor"/>
    <property type="match status" value="1"/>
</dbReference>
<dbReference type="Proteomes" id="UP001500902">
    <property type="component" value="Unassembled WGS sequence"/>
</dbReference>
<dbReference type="SUPFAM" id="SSF49498">
    <property type="entry name" value="alpha-Amylase inhibitor tendamistat"/>
    <property type="match status" value="1"/>
</dbReference>
<organism evidence="1 2">
    <name type="scientific">Nonomuraea antimicrobica</name>
    <dbReference type="NCBI Taxonomy" id="561173"/>
    <lineage>
        <taxon>Bacteria</taxon>
        <taxon>Bacillati</taxon>
        <taxon>Actinomycetota</taxon>
        <taxon>Actinomycetes</taxon>
        <taxon>Streptosporangiales</taxon>
        <taxon>Streptosporangiaceae</taxon>
        <taxon>Nonomuraea</taxon>
    </lineage>
</organism>
<protein>
    <submittedName>
        <fullName evidence="1">Uncharacterized protein</fullName>
    </submittedName>
</protein>
<dbReference type="EMBL" id="BAAAZP010000106">
    <property type="protein sequence ID" value="GAA3687653.1"/>
    <property type="molecule type" value="Genomic_DNA"/>
</dbReference>
<proteinExistence type="predicted"/>
<name>A0ABP7CES2_9ACTN</name>
<accession>A0ABP7CES2</accession>
<dbReference type="InterPro" id="IPR036379">
    <property type="entry name" value="A-amylase_inhib_sf"/>
</dbReference>
<keyword evidence="2" id="KW-1185">Reference proteome</keyword>
<sequence>MTAAGQPPPNPSYREYAKCWSDVKPAWGLSMQASEKEALIESLATCWAATTGVHDRKEHHTMGSATRAALTALTITCCTLTPVPAQAATPVGNAPMCVAVWQTTGRITKTGHARNDCDTRLRLRIAWSRGTDSACETVDPGKTISSRVPRGVRSFNGADTC</sequence>
<reference evidence="2" key="1">
    <citation type="journal article" date="2019" name="Int. J. Syst. Evol. Microbiol.">
        <title>The Global Catalogue of Microorganisms (GCM) 10K type strain sequencing project: providing services to taxonomists for standard genome sequencing and annotation.</title>
        <authorList>
            <consortium name="The Broad Institute Genomics Platform"/>
            <consortium name="The Broad Institute Genome Sequencing Center for Infectious Disease"/>
            <person name="Wu L."/>
            <person name="Ma J."/>
        </authorList>
    </citation>
    <scope>NUCLEOTIDE SEQUENCE [LARGE SCALE GENOMIC DNA]</scope>
    <source>
        <strain evidence="2">JCM 16904</strain>
    </source>
</reference>
<evidence type="ECO:0000313" key="2">
    <source>
        <dbReference type="Proteomes" id="UP001500902"/>
    </source>
</evidence>